<dbReference type="AlphaFoldDB" id="A0A158L722"/>
<sequence length="218" mass="23415">MAHLVTQDCVDCIASFIKSGTLDLRVSSAGQFVEHESTRCKASQLGAHLLCGYREVDQAAGNCALGHVGMMRTKSVGYLRECEPAALLDGLDAECPVRVAAGQHHAGGQFANVGRQCAEKEINGSALSSVRILRVDAQPTILDGYNRVGRQKINRVDFDNRVIGDDAHRHRGEARHDLRQHAFTIGAQMRDDHARQSGLLGHAAKEALQCLNPAGGGA</sequence>
<dbReference type="Proteomes" id="UP000055019">
    <property type="component" value="Unassembled WGS sequence"/>
</dbReference>
<keyword evidence="2" id="KW-1185">Reference proteome</keyword>
<organism evidence="1 2">
    <name type="scientific">Caballeronia arvi</name>
    <dbReference type="NCBI Taxonomy" id="1777135"/>
    <lineage>
        <taxon>Bacteria</taxon>
        <taxon>Pseudomonadati</taxon>
        <taxon>Pseudomonadota</taxon>
        <taxon>Betaproteobacteria</taxon>
        <taxon>Burkholderiales</taxon>
        <taxon>Burkholderiaceae</taxon>
        <taxon>Caballeronia</taxon>
    </lineage>
</organism>
<accession>A0A158L722</accession>
<comment type="caution">
    <text evidence="1">The sequence shown here is derived from an EMBL/GenBank/DDBJ whole genome shotgun (WGS) entry which is preliminary data.</text>
</comment>
<evidence type="ECO:0000313" key="1">
    <source>
        <dbReference type="EMBL" id="SAL88929.1"/>
    </source>
</evidence>
<reference evidence="1" key="1">
    <citation type="submission" date="2016-01" db="EMBL/GenBank/DDBJ databases">
        <authorList>
            <person name="Peeters C."/>
        </authorList>
    </citation>
    <scope>NUCLEOTIDE SEQUENCE [LARGE SCALE GENOMIC DNA]</scope>
    <source>
        <strain evidence="1">LMG 29317</strain>
    </source>
</reference>
<proteinExistence type="predicted"/>
<evidence type="ECO:0000313" key="2">
    <source>
        <dbReference type="Proteomes" id="UP000055019"/>
    </source>
</evidence>
<gene>
    <name evidence="1" type="ORF">AWB74_08806</name>
</gene>
<dbReference type="EMBL" id="FCOM02000217">
    <property type="protein sequence ID" value="SAL88929.1"/>
    <property type="molecule type" value="Genomic_DNA"/>
</dbReference>
<name>A0A158L722_9BURK</name>
<protein>
    <submittedName>
        <fullName evidence="1">Uncharacterized protein</fullName>
    </submittedName>
</protein>